<evidence type="ECO:0000256" key="1">
    <source>
        <dbReference type="ARBA" id="ARBA00004651"/>
    </source>
</evidence>
<sequence length="272" mass="29267">MRAVLKYTALTLFAIPWVLVPIWLVVVNSFKPAGEAAELGLGLPRTWAIAENYGIVLDRGGYLTGLVNSLKVTVPIVMAVVLLGAAAAWAFGRSRSRWLQAAYFVMGLSILLPPSIIPTVYLLRALSLDGGSLGYVLTMTGCRLGVVIFLATGFVRAFPRDLEDAAAIDGASRPQVFVRVLLPLLRPVLFVGGVILIINVWNDFFFALFLLQGSANATLPLSLFQFASGTLQSLNWNLVFAHVLLTTLPLVAVYVVAQKRVLAGLTEGALKG</sequence>
<feature type="transmembrane region" description="Helical" evidence="7">
    <location>
        <begin position="135"/>
        <end position="155"/>
    </location>
</feature>
<accession>A0A1H8CEH6</accession>
<keyword evidence="2 7" id="KW-0813">Transport</keyword>
<evidence type="ECO:0000256" key="5">
    <source>
        <dbReference type="ARBA" id="ARBA00022989"/>
    </source>
</evidence>
<protein>
    <submittedName>
        <fullName evidence="9">Carbohydrate ABC transporter membrane protein 2, CUT1 family (TC 3.A.1.1.-)</fullName>
    </submittedName>
</protein>
<evidence type="ECO:0000256" key="4">
    <source>
        <dbReference type="ARBA" id="ARBA00022692"/>
    </source>
</evidence>
<comment type="subcellular location">
    <subcellularLocation>
        <location evidence="1 7">Cell membrane</location>
        <topology evidence="1 7">Multi-pass membrane protein</topology>
    </subcellularLocation>
</comment>
<organism evidence="9 10">
    <name type="scientific">Nonomuraea pusilla</name>
    <dbReference type="NCBI Taxonomy" id="46177"/>
    <lineage>
        <taxon>Bacteria</taxon>
        <taxon>Bacillati</taxon>
        <taxon>Actinomycetota</taxon>
        <taxon>Actinomycetes</taxon>
        <taxon>Streptosporangiales</taxon>
        <taxon>Streptosporangiaceae</taxon>
        <taxon>Nonomuraea</taxon>
    </lineage>
</organism>
<keyword evidence="6 7" id="KW-0472">Membrane</keyword>
<dbReference type="PROSITE" id="PS50928">
    <property type="entry name" value="ABC_TM1"/>
    <property type="match status" value="1"/>
</dbReference>
<feature type="transmembrane region" description="Helical" evidence="7">
    <location>
        <begin position="7"/>
        <end position="26"/>
    </location>
</feature>
<keyword evidence="10" id="KW-1185">Reference proteome</keyword>
<proteinExistence type="inferred from homology"/>
<dbReference type="EMBL" id="FOBF01000019">
    <property type="protein sequence ID" value="SEM93299.1"/>
    <property type="molecule type" value="Genomic_DNA"/>
</dbReference>
<feature type="transmembrane region" description="Helical" evidence="7">
    <location>
        <begin position="236"/>
        <end position="257"/>
    </location>
</feature>
<reference evidence="9 10" key="1">
    <citation type="submission" date="2016-10" db="EMBL/GenBank/DDBJ databases">
        <authorList>
            <person name="de Groot N.N."/>
        </authorList>
    </citation>
    <scope>NUCLEOTIDE SEQUENCE [LARGE SCALE GENOMIC DNA]</scope>
    <source>
        <strain evidence="9 10">DSM 43357</strain>
    </source>
</reference>
<dbReference type="GO" id="GO:0005886">
    <property type="term" value="C:plasma membrane"/>
    <property type="evidence" value="ECO:0007669"/>
    <property type="project" value="UniProtKB-SubCell"/>
</dbReference>
<evidence type="ECO:0000256" key="2">
    <source>
        <dbReference type="ARBA" id="ARBA00022448"/>
    </source>
</evidence>
<evidence type="ECO:0000313" key="10">
    <source>
        <dbReference type="Proteomes" id="UP000198953"/>
    </source>
</evidence>
<dbReference type="InterPro" id="IPR000515">
    <property type="entry name" value="MetI-like"/>
</dbReference>
<comment type="similarity">
    <text evidence="7">Belongs to the binding-protein-dependent transport system permease family.</text>
</comment>
<dbReference type="RefSeq" id="WP_055510096.1">
    <property type="nucleotide sequence ID" value="NZ_BBZG01000007.1"/>
</dbReference>
<evidence type="ECO:0000259" key="8">
    <source>
        <dbReference type="PROSITE" id="PS50928"/>
    </source>
</evidence>
<dbReference type="Proteomes" id="UP000198953">
    <property type="component" value="Unassembled WGS sequence"/>
</dbReference>
<evidence type="ECO:0000313" key="9">
    <source>
        <dbReference type="EMBL" id="SEM93299.1"/>
    </source>
</evidence>
<keyword evidence="4 7" id="KW-0812">Transmembrane</keyword>
<feature type="transmembrane region" description="Helical" evidence="7">
    <location>
        <begin position="103"/>
        <end position="123"/>
    </location>
</feature>
<evidence type="ECO:0000256" key="6">
    <source>
        <dbReference type="ARBA" id="ARBA00023136"/>
    </source>
</evidence>
<evidence type="ECO:0000256" key="7">
    <source>
        <dbReference type="RuleBase" id="RU363032"/>
    </source>
</evidence>
<dbReference type="PANTHER" id="PTHR43744">
    <property type="entry name" value="ABC TRANSPORTER PERMEASE PROTEIN MG189-RELATED-RELATED"/>
    <property type="match status" value="1"/>
</dbReference>
<dbReference type="STRING" id="46177.SAMN05660976_06373"/>
<keyword evidence="3" id="KW-1003">Cell membrane</keyword>
<dbReference type="Gene3D" id="1.10.3720.10">
    <property type="entry name" value="MetI-like"/>
    <property type="match status" value="1"/>
</dbReference>
<dbReference type="SUPFAM" id="SSF161098">
    <property type="entry name" value="MetI-like"/>
    <property type="match status" value="1"/>
</dbReference>
<evidence type="ECO:0000256" key="3">
    <source>
        <dbReference type="ARBA" id="ARBA00022475"/>
    </source>
</evidence>
<keyword evidence="5 7" id="KW-1133">Transmembrane helix</keyword>
<dbReference type="InterPro" id="IPR035906">
    <property type="entry name" value="MetI-like_sf"/>
</dbReference>
<dbReference type="AlphaFoldDB" id="A0A1H8CEH6"/>
<dbReference type="CDD" id="cd06261">
    <property type="entry name" value="TM_PBP2"/>
    <property type="match status" value="1"/>
</dbReference>
<gene>
    <name evidence="9" type="ORF">SAMN05660976_06373</name>
</gene>
<feature type="transmembrane region" description="Helical" evidence="7">
    <location>
        <begin position="72"/>
        <end position="91"/>
    </location>
</feature>
<dbReference type="Pfam" id="PF00528">
    <property type="entry name" value="BPD_transp_1"/>
    <property type="match status" value="1"/>
</dbReference>
<feature type="transmembrane region" description="Helical" evidence="7">
    <location>
        <begin position="176"/>
        <end position="198"/>
    </location>
</feature>
<dbReference type="OrthoDB" id="9794684at2"/>
<name>A0A1H8CEH6_9ACTN</name>
<dbReference type="PANTHER" id="PTHR43744:SF12">
    <property type="entry name" value="ABC TRANSPORTER PERMEASE PROTEIN MG189-RELATED"/>
    <property type="match status" value="1"/>
</dbReference>
<feature type="domain" description="ABC transmembrane type-1" evidence="8">
    <location>
        <begin position="66"/>
        <end position="257"/>
    </location>
</feature>
<dbReference type="GO" id="GO:0055085">
    <property type="term" value="P:transmembrane transport"/>
    <property type="evidence" value="ECO:0007669"/>
    <property type="project" value="InterPro"/>
</dbReference>